<dbReference type="InterPro" id="IPR010137">
    <property type="entry name" value="Lipid_A_LpxA"/>
</dbReference>
<comment type="subunit">
    <text evidence="6">Homotrimer.</text>
</comment>
<keyword evidence="6" id="KW-0677">Repeat</keyword>
<sequence>MARIHPTALVAPGAQLADDVEVGPYAVIGGAVSIDSGCVVGPHVVIEGVTRIGKNNRFYSGAAIGCAPQDKKYRNEPTELVIGDDNSFFQCVTVSTGTIQDKGITRIGNDNWIMAYAHIAHDCVLGDHIIMANNATLAGHIEVGDYAFLGGLSAVHQFCIIGPHSMAGGGAMVAQDVPPFVMCEGNRAGARGLNTEGMKRRGFTPEQIAAVKQAYKLLYREGLGYEEACARIAEQARTEPVLNLFVDFFARAKRGIVR</sequence>
<dbReference type="NCBIfam" id="TIGR01852">
    <property type="entry name" value="lipid_A_lpxA"/>
    <property type="match status" value="1"/>
</dbReference>
<dbReference type="NCBIfam" id="NF003657">
    <property type="entry name" value="PRK05289.1"/>
    <property type="match status" value="1"/>
</dbReference>
<dbReference type="GO" id="GO:0009245">
    <property type="term" value="P:lipid A biosynthetic process"/>
    <property type="evidence" value="ECO:0007669"/>
    <property type="project" value="UniProtKB-UniRule"/>
</dbReference>
<evidence type="ECO:0000256" key="4">
    <source>
        <dbReference type="ARBA" id="ARBA00023098"/>
    </source>
</evidence>
<name>A0A1I4X8S5_9NEIS</name>
<accession>A0A1I4X8S5</accession>
<dbReference type="GO" id="GO:0005737">
    <property type="term" value="C:cytoplasm"/>
    <property type="evidence" value="ECO:0007669"/>
    <property type="project" value="UniProtKB-SubCell"/>
</dbReference>
<comment type="similarity">
    <text evidence="6">Belongs to the transferase hexapeptide repeat family. LpxA subfamily.</text>
</comment>
<comment type="catalytic activity">
    <reaction evidence="6">
        <text>a (3R)-hydroxyacyl-[ACP] + UDP-N-acetyl-alpha-D-glucosamine = a UDP-3-O-[(3R)-3-hydroxyacyl]-N-acetyl-alpha-D-glucosamine + holo-[ACP]</text>
        <dbReference type="Rhea" id="RHEA:67812"/>
        <dbReference type="Rhea" id="RHEA-COMP:9685"/>
        <dbReference type="Rhea" id="RHEA-COMP:9945"/>
        <dbReference type="ChEBI" id="CHEBI:57705"/>
        <dbReference type="ChEBI" id="CHEBI:64479"/>
        <dbReference type="ChEBI" id="CHEBI:78827"/>
        <dbReference type="ChEBI" id="CHEBI:173225"/>
        <dbReference type="EC" id="2.3.1.129"/>
    </reaction>
</comment>
<evidence type="ECO:0000256" key="6">
    <source>
        <dbReference type="HAMAP-Rule" id="MF_00387"/>
    </source>
</evidence>
<dbReference type="InterPro" id="IPR011004">
    <property type="entry name" value="Trimer_LpxA-like_sf"/>
</dbReference>
<dbReference type="InterPro" id="IPR037157">
    <property type="entry name" value="Acetyltransf_C_sf"/>
</dbReference>
<dbReference type="CDD" id="cd03351">
    <property type="entry name" value="LbH_UDP-GlcNAc_AT"/>
    <property type="match status" value="1"/>
</dbReference>
<evidence type="ECO:0000256" key="1">
    <source>
        <dbReference type="ARBA" id="ARBA00022516"/>
    </source>
</evidence>
<dbReference type="PANTHER" id="PTHR43480">
    <property type="entry name" value="ACYL-[ACYL-CARRIER-PROTEIN]--UDP-N-ACETYLGLUCOSAMINE O-ACYLTRANSFERASE"/>
    <property type="match status" value="1"/>
</dbReference>
<gene>
    <name evidence="6" type="primary">lpxA</name>
    <name evidence="8" type="ORF">SAMN05660284_00902</name>
</gene>
<dbReference type="PIRSF" id="PIRSF000456">
    <property type="entry name" value="UDP-GlcNAc_acltr"/>
    <property type="match status" value="1"/>
</dbReference>
<keyword evidence="1 6" id="KW-0444">Lipid biosynthesis</keyword>
<dbReference type="SUPFAM" id="SSF51161">
    <property type="entry name" value="Trimeric LpxA-like enzymes"/>
    <property type="match status" value="1"/>
</dbReference>
<keyword evidence="3 6" id="KW-0808">Transferase</keyword>
<evidence type="ECO:0000313" key="8">
    <source>
        <dbReference type="EMBL" id="SFN22287.1"/>
    </source>
</evidence>
<organism evidence="8 9">
    <name type="scientific">Formivibrio citricus</name>
    <dbReference type="NCBI Taxonomy" id="83765"/>
    <lineage>
        <taxon>Bacteria</taxon>
        <taxon>Pseudomonadati</taxon>
        <taxon>Pseudomonadota</taxon>
        <taxon>Betaproteobacteria</taxon>
        <taxon>Neisseriales</taxon>
        <taxon>Chitinibacteraceae</taxon>
        <taxon>Formivibrio</taxon>
    </lineage>
</organism>
<dbReference type="Proteomes" id="UP000242869">
    <property type="component" value="Unassembled WGS sequence"/>
</dbReference>
<evidence type="ECO:0000256" key="5">
    <source>
        <dbReference type="ARBA" id="ARBA00023315"/>
    </source>
</evidence>
<proteinExistence type="inferred from homology"/>
<feature type="domain" description="UDP N-acetylglucosamine O-acyltransferase C-terminal" evidence="7">
    <location>
        <begin position="176"/>
        <end position="257"/>
    </location>
</feature>
<dbReference type="GO" id="GO:0008780">
    <property type="term" value="F:acyl-[acyl-carrier-protein]-UDP-N-acetylglucosamine O-acyltransferase activity"/>
    <property type="evidence" value="ECO:0007669"/>
    <property type="project" value="UniProtKB-UniRule"/>
</dbReference>
<evidence type="ECO:0000256" key="3">
    <source>
        <dbReference type="ARBA" id="ARBA00022679"/>
    </source>
</evidence>
<dbReference type="OrthoDB" id="9807278at2"/>
<dbReference type="HAMAP" id="MF_00387">
    <property type="entry name" value="LpxA"/>
    <property type="match status" value="1"/>
</dbReference>
<dbReference type="InterPro" id="IPR001451">
    <property type="entry name" value="Hexapep"/>
</dbReference>
<dbReference type="EMBL" id="FOVE01000005">
    <property type="protein sequence ID" value="SFN22287.1"/>
    <property type="molecule type" value="Genomic_DNA"/>
</dbReference>
<keyword evidence="2 6" id="KW-0441">Lipid A biosynthesis</keyword>
<evidence type="ECO:0000259" key="7">
    <source>
        <dbReference type="Pfam" id="PF13720"/>
    </source>
</evidence>
<dbReference type="UniPathway" id="UPA00359">
    <property type="reaction ID" value="UER00477"/>
</dbReference>
<keyword evidence="9" id="KW-1185">Reference proteome</keyword>
<dbReference type="InterPro" id="IPR029098">
    <property type="entry name" value="Acetyltransf_C"/>
</dbReference>
<dbReference type="STRING" id="83765.SAMN05660284_00902"/>
<evidence type="ECO:0000313" key="9">
    <source>
        <dbReference type="Proteomes" id="UP000242869"/>
    </source>
</evidence>
<keyword evidence="4 6" id="KW-0443">Lipid metabolism</keyword>
<dbReference type="Pfam" id="PF13720">
    <property type="entry name" value="Acetyltransf_11"/>
    <property type="match status" value="1"/>
</dbReference>
<keyword evidence="5 6" id="KW-0012">Acyltransferase</keyword>
<comment type="pathway">
    <text evidence="6">Glycolipid biosynthesis; lipid IV(A) biosynthesis; lipid IV(A) from (3R)-3-hydroxytetradecanoyl-[acyl-carrier-protein] and UDP-N-acetyl-alpha-D-glucosamine: step 1/6.</text>
</comment>
<evidence type="ECO:0000256" key="2">
    <source>
        <dbReference type="ARBA" id="ARBA00022556"/>
    </source>
</evidence>
<dbReference type="Pfam" id="PF00132">
    <property type="entry name" value="Hexapep"/>
    <property type="match status" value="2"/>
</dbReference>
<keyword evidence="6" id="KW-0963">Cytoplasm</keyword>
<dbReference type="Gene3D" id="1.20.1180.10">
    <property type="entry name" value="Udp N-acetylglucosamine O-acyltransferase, C-terminal domain"/>
    <property type="match status" value="1"/>
</dbReference>
<dbReference type="Gene3D" id="2.160.10.10">
    <property type="entry name" value="Hexapeptide repeat proteins"/>
    <property type="match status" value="1"/>
</dbReference>
<reference evidence="9" key="1">
    <citation type="submission" date="2016-10" db="EMBL/GenBank/DDBJ databases">
        <authorList>
            <person name="Varghese N."/>
            <person name="Submissions S."/>
        </authorList>
    </citation>
    <scope>NUCLEOTIDE SEQUENCE [LARGE SCALE GENOMIC DNA]</scope>
    <source>
        <strain evidence="9">DSM 6150</strain>
    </source>
</reference>
<comment type="subcellular location">
    <subcellularLocation>
        <location evidence="6">Cytoplasm</location>
    </subcellularLocation>
</comment>
<dbReference type="RefSeq" id="WP_091191923.1">
    <property type="nucleotide sequence ID" value="NZ_FOVE01000005.1"/>
</dbReference>
<dbReference type="GO" id="GO:0016020">
    <property type="term" value="C:membrane"/>
    <property type="evidence" value="ECO:0007669"/>
    <property type="project" value="GOC"/>
</dbReference>
<dbReference type="PANTHER" id="PTHR43480:SF1">
    <property type="entry name" value="ACYL-[ACYL-CARRIER-PROTEIN]--UDP-N-ACETYLGLUCOSAMINE O-ACYLTRANSFERASE, MITOCHONDRIAL-RELATED"/>
    <property type="match status" value="1"/>
</dbReference>
<dbReference type="EC" id="2.3.1.129" evidence="6"/>
<comment type="function">
    <text evidence="6">Involved in the biosynthesis of lipid A, a phosphorylated glycolipid that anchors the lipopolysaccharide to the outer membrane of the cell.</text>
</comment>
<protein>
    <recommendedName>
        <fullName evidence="6">Acyl-[acyl-carrier-protein]--UDP-N-acetylglucosamine O-acyltransferase</fullName>
        <shortName evidence="6">UDP-N-acetylglucosamine acyltransferase</shortName>
        <ecNumber evidence="6">2.3.1.129</ecNumber>
    </recommendedName>
</protein>
<dbReference type="AlphaFoldDB" id="A0A1I4X8S5"/>